<evidence type="ECO:0000256" key="1">
    <source>
        <dbReference type="SAM" id="MobiDB-lite"/>
    </source>
</evidence>
<evidence type="ECO:0000313" key="2">
    <source>
        <dbReference type="EMBL" id="CAB1456967.1"/>
    </source>
</evidence>
<protein>
    <submittedName>
        <fullName evidence="2">Uncharacterized protein</fullName>
    </submittedName>
</protein>
<organism evidence="2 3">
    <name type="scientific">Pleuronectes platessa</name>
    <name type="common">European plaice</name>
    <dbReference type="NCBI Taxonomy" id="8262"/>
    <lineage>
        <taxon>Eukaryota</taxon>
        <taxon>Metazoa</taxon>
        <taxon>Chordata</taxon>
        <taxon>Craniata</taxon>
        <taxon>Vertebrata</taxon>
        <taxon>Euteleostomi</taxon>
        <taxon>Actinopterygii</taxon>
        <taxon>Neopterygii</taxon>
        <taxon>Teleostei</taxon>
        <taxon>Neoteleostei</taxon>
        <taxon>Acanthomorphata</taxon>
        <taxon>Carangaria</taxon>
        <taxon>Pleuronectiformes</taxon>
        <taxon>Pleuronectoidei</taxon>
        <taxon>Pleuronectidae</taxon>
        <taxon>Pleuronectes</taxon>
    </lineage>
</organism>
<keyword evidence="3" id="KW-1185">Reference proteome</keyword>
<feature type="compositionally biased region" description="Low complexity" evidence="1">
    <location>
        <begin position="74"/>
        <end position="84"/>
    </location>
</feature>
<sequence>MRVADQTGGSDRNKLHTSPERGGLCQGSGSRQTHTTTVCLLEEEIEAKQKFSQFLDEVASDVFDPNSLQAFGKPVSPSSSTNPSPDQPEEKVLVVSQQSPRPAHSMAQQQGSLLKQKKPQEEQTAPVLTQKTYLETDIDAVRSNGEQPHLEIEAHTPPQPDIGEETGIPPPPEFCRGFKTRSPSPEF</sequence>
<dbReference type="AlphaFoldDB" id="A0A9N7VPS3"/>
<evidence type="ECO:0000313" key="3">
    <source>
        <dbReference type="Proteomes" id="UP001153269"/>
    </source>
</evidence>
<proteinExistence type="predicted"/>
<feature type="region of interest" description="Disordered" evidence="1">
    <location>
        <begin position="143"/>
        <end position="187"/>
    </location>
</feature>
<feature type="region of interest" description="Disordered" evidence="1">
    <location>
        <begin position="1"/>
        <end position="34"/>
    </location>
</feature>
<dbReference type="Proteomes" id="UP001153269">
    <property type="component" value="Unassembled WGS sequence"/>
</dbReference>
<dbReference type="EMBL" id="CADEAL010004319">
    <property type="protein sequence ID" value="CAB1456967.1"/>
    <property type="molecule type" value="Genomic_DNA"/>
</dbReference>
<accession>A0A9N7VPS3</accession>
<comment type="caution">
    <text evidence="2">The sequence shown here is derived from an EMBL/GenBank/DDBJ whole genome shotgun (WGS) entry which is preliminary data.</text>
</comment>
<feature type="region of interest" description="Disordered" evidence="1">
    <location>
        <begin position="66"/>
        <end position="129"/>
    </location>
</feature>
<gene>
    <name evidence="2" type="ORF">PLEPLA_LOCUS44770</name>
</gene>
<reference evidence="2" key="1">
    <citation type="submission" date="2020-03" db="EMBL/GenBank/DDBJ databases">
        <authorList>
            <person name="Weist P."/>
        </authorList>
    </citation>
    <scope>NUCLEOTIDE SEQUENCE</scope>
</reference>
<feature type="compositionally biased region" description="Polar residues" evidence="1">
    <location>
        <begin position="95"/>
        <end position="113"/>
    </location>
</feature>
<name>A0A9N7VPS3_PLEPL</name>